<evidence type="ECO:0000313" key="1">
    <source>
        <dbReference type="EMBL" id="UWP85774.1"/>
    </source>
</evidence>
<reference evidence="1" key="1">
    <citation type="submission" date="2021-04" db="EMBL/GenBank/DDBJ databases">
        <authorList>
            <person name="Hartkoorn R.C."/>
            <person name="Beaudoing E."/>
            <person name="Hot D."/>
        </authorList>
    </citation>
    <scope>NUCLEOTIDE SEQUENCE</scope>
    <source>
        <strain evidence="1">NRRL B-16292</strain>
    </source>
</reference>
<accession>A0ABY5W979</accession>
<dbReference type="RefSeq" id="WP_259864020.1">
    <property type="nucleotide sequence ID" value="NZ_BAAAST010000073.1"/>
</dbReference>
<sequence length="201" mass="21048">MTQTMTAPITIPAEGLVHTAGDVELTVRPHPVAGYLIQGRRNGVIARDLCSQHNTEWAARIAWAKLLEQYPATPAPVDPAPAAPAIPAQRPAPAPIPGNATGHLRVSDPSHTVLALAATDPDGIVRQGGGLGHATRTQLRSLAKKGYLELIYEKRTDARKVPEAGRITAKGRARLAELTAADAHNARIAAAVAGTPYPTAA</sequence>
<keyword evidence="2" id="KW-1185">Reference proteome</keyword>
<evidence type="ECO:0000313" key="2">
    <source>
        <dbReference type="Proteomes" id="UP001059617"/>
    </source>
</evidence>
<proteinExistence type="predicted"/>
<protein>
    <recommendedName>
        <fullName evidence="3">MarR family transcriptional regulator</fullName>
    </recommendedName>
</protein>
<evidence type="ECO:0008006" key="3">
    <source>
        <dbReference type="Google" id="ProtNLM"/>
    </source>
</evidence>
<gene>
    <name evidence="1" type="ORF">Dfulv_16640</name>
</gene>
<dbReference type="Proteomes" id="UP001059617">
    <property type="component" value="Chromosome"/>
</dbReference>
<organism evidence="1 2">
    <name type="scientific">Dactylosporangium fulvum</name>
    <dbReference type="NCBI Taxonomy" id="53359"/>
    <lineage>
        <taxon>Bacteria</taxon>
        <taxon>Bacillati</taxon>
        <taxon>Actinomycetota</taxon>
        <taxon>Actinomycetes</taxon>
        <taxon>Micromonosporales</taxon>
        <taxon>Micromonosporaceae</taxon>
        <taxon>Dactylosporangium</taxon>
    </lineage>
</organism>
<reference evidence="1" key="2">
    <citation type="submission" date="2022-09" db="EMBL/GenBank/DDBJ databases">
        <title>Biosynthetic gene clusters of Dactylosporangioum fulvum.</title>
        <authorList>
            <person name="Caradec T."/>
        </authorList>
    </citation>
    <scope>NUCLEOTIDE SEQUENCE</scope>
    <source>
        <strain evidence="1">NRRL B-16292</strain>
    </source>
</reference>
<name>A0ABY5W979_9ACTN</name>
<dbReference type="EMBL" id="CP073720">
    <property type="protein sequence ID" value="UWP85774.1"/>
    <property type="molecule type" value="Genomic_DNA"/>
</dbReference>